<dbReference type="Proteomes" id="UP001157502">
    <property type="component" value="Chromosome 12"/>
</dbReference>
<dbReference type="EMBL" id="CM055739">
    <property type="protein sequence ID" value="KAJ8004136.1"/>
    <property type="molecule type" value="Genomic_DNA"/>
</dbReference>
<comment type="caution">
    <text evidence="1">The sequence shown here is derived from an EMBL/GenBank/DDBJ whole genome shotgun (WGS) entry which is preliminary data.</text>
</comment>
<evidence type="ECO:0000313" key="1">
    <source>
        <dbReference type="EMBL" id="KAJ8004136.1"/>
    </source>
</evidence>
<gene>
    <name evidence="1" type="ORF">DPEC_G00155640</name>
</gene>
<name>A0ACC2GKI4_DALPE</name>
<organism evidence="1 2">
    <name type="scientific">Dallia pectoralis</name>
    <name type="common">Alaska blackfish</name>
    <dbReference type="NCBI Taxonomy" id="75939"/>
    <lineage>
        <taxon>Eukaryota</taxon>
        <taxon>Metazoa</taxon>
        <taxon>Chordata</taxon>
        <taxon>Craniata</taxon>
        <taxon>Vertebrata</taxon>
        <taxon>Euteleostomi</taxon>
        <taxon>Actinopterygii</taxon>
        <taxon>Neopterygii</taxon>
        <taxon>Teleostei</taxon>
        <taxon>Protacanthopterygii</taxon>
        <taxon>Esociformes</taxon>
        <taxon>Umbridae</taxon>
        <taxon>Dallia</taxon>
    </lineage>
</organism>
<evidence type="ECO:0000313" key="2">
    <source>
        <dbReference type="Proteomes" id="UP001157502"/>
    </source>
</evidence>
<reference evidence="1" key="1">
    <citation type="submission" date="2021-05" db="EMBL/GenBank/DDBJ databases">
        <authorList>
            <person name="Pan Q."/>
            <person name="Jouanno E."/>
            <person name="Zahm M."/>
            <person name="Klopp C."/>
            <person name="Cabau C."/>
            <person name="Louis A."/>
            <person name="Berthelot C."/>
            <person name="Parey E."/>
            <person name="Roest Crollius H."/>
            <person name="Montfort J."/>
            <person name="Robinson-Rechavi M."/>
            <person name="Bouchez O."/>
            <person name="Lampietro C."/>
            <person name="Lopez Roques C."/>
            <person name="Donnadieu C."/>
            <person name="Postlethwait J."/>
            <person name="Bobe J."/>
            <person name="Dillon D."/>
            <person name="Chandos A."/>
            <person name="von Hippel F."/>
            <person name="Guiguen Y."/>
        </authorList>
    </citation>
    <scope>NUCLEOTIDE SEQUENCE</scope>
    <source>
        <strain evidence="1">YG-Jan2019</strain>
    </source>
</reference>
<sequence>MIPRKVDNPDSSQRGVPCPGHPQQNLQNLSPNAVCQMVNSGHQAVTQKHRKPKWAMRLRAFRDPETLRLKKSRLRRRPAVPAVVAGRPGETLCGPSKQEDGDLMPAPIERSISHAEQEANTFDTNMPSYVFPDTHLFMHTYAGSLTEKNA</sequence>
<proteinExistence type="predicted"/>
<accession>A0ACC2GKI4</accession>
<keyword evidence="2" id="KW-1185">Reference proteome</keyword>
<protein>
    <submittedName>
        <fullName evidence="1">Uncharacterized protein</fullName>
    </submittedName>
</protein>